<dbReference type="EMBL" id="JAUSVB010000004">
    <property type="protein sequence ID" value="MDQ0374730.1"/>
    <property type="molecule type" value="Genomic_DNA"/>
</dbReference>
<organism evidence="1 2">
    <name type="scientific">Cellulomonas humilata</name>
    <dbReference type="NCBI Taxonomy" id="144055"/>
    <lineage>
        <taxon>Bacteria</taxon>
        <taxon>Bacillati</taxon>
        <taxon>Actinomycetota</taxon>
        <taxon>Actinomycetes</taxon>
        <taxon>Micrococcales</taxon>
        <taxon>Cellulomonadaceae</taxon>
        <taxon>Cellulomonas</taxon>
    </lineage>
</organism>
<dbReference type="Proteomes" id="UP001239626">
    <property type="component" value="Unassembled WGS sequence"/>
</dbReference>
<comment type="caution">
    <text evidence="1">The sequence shown here is derived from an EMBL/GenBank/DDBJ whole genome shotgun (WGS) entry which is preliminary data.</text>
</comment>
<evidence type="ECO:0000313" key="1">
    <source>
        <dbReference type="EMBL" id="MDQ0374730.1"/>
    </source>
</evidence>
<name>A0ABU0EHI6_9CELL</name>
<proteinExistence type="predicted"/>
<sequence>MGGGHDAIFLIDAHAARPSERPARIDAVLLESTLSIPDVRPGTVNRAGLVVAARSKARRFVGITAPAGYGSTLLA</sequence>
<gene>
    <name evidence="1" type="ORF">J2X26_003057</name>
</gene>
<accession>A0ABU0EHI6</accession>
<evidence type="ECO:0000313" key="2">
    <source>
        <dbReference type="Proteomes" id="UP001239626"/>
    </source>
</evidence>
<protein>
    <submittedName>
        <fullName evidence="1">Uncharacterized protein</fullName>
    </submittedName>
</protein>
<reference evidence="1 2" key="1">
    <citation type="submission" date="2023-07" db="EMBL/GenBank/DDBJ databases">
        <title>Sorghum-associated microbial communities from plants grown in Nebraska, USA.</title>
        <authorList>
            <person name="Schachtman D."/>
        </authorList>
    </citation>
    <scope>NUCLEOTIDE SEQUENCE [LARGE SCALE GENOMIC DNA]</scope>
    <source>
        <strain evidence="1 2">BE332</strain>
    </source>
</reference>
<keyword evidence="2" id="KW-1185">Reference proteome</keyword>